<gene>
    <name evidence="1" type="ORF">DZ860_15935</name>
</gene>
<organism evidence="1 2">
    <name type="scientific">Vibrio sinensis</name>
    <dbReference type="NCBI Taxonomy" id="2302434"/>
    <lineage>
        <taxon>Bacteria</taxon>
        <taxon>Pseudomonadati</taxon>
        <taxon>Pseudomonadota</taxon>
        <taxon>Gammaproteobacteria</taxon>
        <taxon>Vibrionales</taxon>
        <taxon>Vibrionaceae</taxon>
        <taxon>Vibrio</taxon>
    </lineage>
</organism>
<protein>
    <submittedName>
        <fullName evidence="1">AraC family transcriptional regulator</fullName>
    </submittedName>
</protein>
<dbReference type="EMBL" id="QVMU01000017">
    <property type="protein sequence ID" value="RJX68930.1"/>
    <property type="molecule type" value="Genomic_DNA"/>
</dbReference>
<name>A0A3A6R080_9VIBR</name>
<evidence type="ECO:0000313" key="2">
    <source>
        <dbReference type="Proteomes" id="UP000273252"/>
    </source>
</evidence>
<accession>A0A3A6R080</accession>
<proteinExistence type="predicted"/>
<dbReference type="AlphaFoldDB" id="A0A3A6R080"/>
<dbReference type="OrthoDB" id="5916374at2"/>
<keyword evidence="2" id="KW-1185">Reference proteome</keyword>
<comment type="caution">
    <text evidence="1">The sequence shown here is derived from an EMBL/GenBank/DDBJ whole genome shotgun (WGS) entry which is preliminary data.</text>
</comment>
<evidence type="ECO:0000313" key="1">
    <source>
        <dbReference type="EMBL" id="RJX68930.1"/>
    </source>
</evidence>
<reference evidence="1 2" key="1">
    <citation type="submission" date="2018-08" db="EMBL/GenBank/DDBJ databases">
        <title>Vibrio isolated from the Eastern China Marginal Seas.</title>
        <authorList>
            <person name="Li Y."/>
        </authorList>
    </citation>
    <scope>NUCLEOTIDE SEQUENCE [LARGE SCALE GENOMIC DNA]</scope>
    <source>
        <strain evidence="1 2">BEI233</strain>
    </source>
</reference>
<sequence length="200" mass="22602">MHYAISHQVQHYSFLSTTPRKKVLKHMLLRVDQGLALLKLGKTEYAVEAGQTVWIPFDSLCSLTFFPNTHIQRIEVSSRVTSRLPKQGGFVQLNELCTALLNRLGEQQQAHEKTVPMLAVFKQELSLLAPELNESEMTQAINHWKVDVKSTLSSEVQLVLKMREAGKRMLSGQKQAQVVADLFGNQMEAYLQLRSALLGE</sequence>
<dbReference type="Proteomes" id="UP000273252">
    <property type="component" value="Unassembled WGS sequence"/>
</dbReference>